<organism evidence="1 2">
    <name type="scientific">Microbispora hainanensis</name>
    <dbReference type="NCBI Taxonomy" id="568844"/>
    <lineage>
        <taxon>Bacteria</taxon>
        <taxon>Bacillati</taxon>
        <taxon>Actinomycetota</taxon>
        <taxon>Actinomycetes</taxon>
        <taxon>Streptosporangiales</taxon>
        <taxon>Streptosporangiaceae</taxon>
        <taxon>Microbispora</taxon>
    </lineage>
</organism>
<evidence type="ECO:0000313" key="2">
    <source>
        <dbReference type="Proteomes" id="UP001432011"/>
    </source>
</evidence>
<sequence>MVDEPSHSSTKLPESHQQNNSCYDFRIRFRLGNTSRVTGVSTGNWLPLDPEGQVTIGVWDVDDQYMIVRGREYGSAEQAQVAAEKWRAALMLAFARLNMGADFGTRAPHSTLTPTGRRLLENNSHPRQVLDDVHGILVFPSEPDAIFVSAGPIHVLLTRPVEQVIDEAAALAEHTDLALDDGQLIAHTLFASAFSETSTDARFLMLMMAIETILKRESRSLSVVQHVEGLLEQTQKAALPSHEKDAILGALRDLRKQSIGQAGRTLASNLVNQEFAGETPEEFFKRSYTLRSRLVHGAVPRPSREEIGQRAATLQIMVGRLLSLQARVAPDSSR</sequence>
<protein>
    <submittedName>
        <fullName evidence="1">HEPN domain-containing protein</fullName>
    </submittedName>
</protein>
<dbReference type="EMBL" id="CP108085">
    <property type="protein sequence ID" value="WUP72537.1"/>
    <property type="molecule type" value="Genomic_DNA"/>
</dbReference>
<dbReference type="Proteomes" id="UP001432011">
    <property type="component" value="Chromosome"/>
</dbReference>
<name>A0ABZ1SJ79_9ACTN</name>
<proteinExistence type="predicted"/>
<keyword evidence="2" id="KW-1185">Reference proteome</keyword>
<evidence type="ECO:0000313" key="1">
    <source>
        <dbReference type="EMBL" id="WUP72537.1"/>
    </source>
</evidence>
<gene>
    <name evidence="1" type="ORF">OG913_24290</name>
</gene>
<accession>A0ABZ1SJ79</accession>
<reference evidence="1" key="1">
    <citation type="submission" date="2022-10" db="EMBL/GenBank/DDBJ databases">
        <title>The complete genomes of actinobacterial strains from the NBC collection.</title>
        <authorList>
            <person name="Joergensen T.S."/>
            <person name="Alvarez Arevalo M."/>
            <person name="Sterndorff E.B."/>
            <person name="Faurdal D."/>
            <person name="Vuksanovic O."/>
            <person name="Mourched A.-S."/>
            <person name="Charusanti P."/>
            <person name="Shaw S."/>
            <person name="Blin K."/>
            <person name="Weber T."/>
        </authorList>
    </citation>
    <scope>NUCLEOTIDE SEQUENCE</scope>
    <source>
        <strain evidence="1">NBC_00254</strain>
    </source>
</reference>
<dbReference type="RefSeq" id="WP_328708489.1">
    <property type="nucleotide sequence ID" value="NZ_CP108085.1"/>
</dbReference>